<protein>
    <submittedName>
        <fullName evidence="1">Uncharacterized protein</fullName>
    </submittedName>
</protein>
<reference evidence="1" key="2">
    <citation type="journal article" date="2022" name="New Phytol.">
        <title>Evolutionary transition to the ectomycorrhizal habit in the genomes of a hyperdiverse lineage of mushroom-forming fungi.</title>
        <authorList>
            <person name="Looney B."/>
            <person name="Miyauchi S."/>
            <person name="Morin E."/>
            <person name="Drula E."/>
            <person name="Courty P.E."/>
            <person name="Kohler A."/>
            <person name="Kuo A."/>
            <person name="LaButti K."/>
            <person name="Pangilinan J."/>
            <person name="Lipzen A."/>
            <person name="Riley R."/>
            <person name="Andreopoulos W."/>
            <person name="He G."/>
            <person name="Johnson J."/>
            <person name="Nolan M."/>
            <person name="Tritt A."/>
            <person name="Barry K.W."/>
            <person name="Grigoriev I.V."/>
            <person name="Nagy L.G."/>
            <person name="Hibbett D."/>
            <person name="Henrissat B."/>
            <person name="Matheny P.B."/>
            <person name="Labbe J."/>
            <person name="Martin F.M."/>
        </authorList>
    </citation>
    <scope>NUCLEOTIDE SEQUENCE</scope>
    <source>
        <strain evidence="1">FP105234-sp</strain>
    </source>
</reference>
<organism evidence="1 2">
    <name type="scientific">Auriscalpium vulgare</name>
    <dbReference type="NCBI Taxonomy" id="40419"/>
    <lineage>
        <taxon>Eukaryota</taxon>
        <taxon>Fungi</taxon>
        <taxon>Dikarya</taxon>
        <taxon>Basidiomycota</taxon>
        <taxon>Agaricomycotina</taxon>
        <taxon>Agaricomycetes</taxon>
        <taxon>Russulales</taxon>
        <taxon>Auriscalpiaceae</taxon>
        <taxon>Auriscalpium</taxon>
    </lineage>
</organism>
<sequence>MSCNALQSAPFFLEKIVACPTTRHRCAEYKHITSTPLVGYCWSATQRNACEASTLTDQRFNDHQRTQRPRDRCYPGDRALSITGPPSPAPQISTCAASTTIRRREKGICSVLLIVCTPWAQSSPTPAVLFPIRIPGAPWPAPYGTPSSCLFSVQASDSVRRRTIDPASGSVAASGVHDCTSLGSGRATAQ</sequence>
<dbReference type="Proteomes" id="UP000814033">
    <property type="component" value="Unassembled WGS sequence"/>
</dbReference>
<evidence type="ECO:0000313" key="2">
    <source>
        <dbReference type="Proteomes" id="UP000814033"/>
    </source>
</evidence>
<dbReference type="EMBL" id="MU275847">
    <property type="protein sequence ID" value="KAI0052214.1"/>
    <property type="molecule type" value="Genomic_DNA"/>
</dbReference>
<keyword evidence="2" id="KW-1185">Reference proteome</keyword>
<gene>
    <name evidence="1" type="ORF">FA95DRAFT_70469</name>
</gene>
<accession>A0ACB8S7E3</accession>
<proteinExistence type="predicted"/>
<evidence type="ECO:0000313" key="1">
    <source>
        <dbReference type="EMBL" id="KAI0052214.1"/>
    </source>
</evidence>
<reference evidence="1" key="1">
    <citation type="submission" date="2021-02" db="EMBL/GenBank/DDBJ databases">
        <authorList>
            <consortium name="DOE Joint Genome Institute"/>
            <person name="Ahrendt S."/>
            <person name="Looney B.P."/>
            <person name="Miyauchi S."/>
            <person name="Morin E."/>
            <person name="Drula E."/>
            <person name="Courty P.E."/>
            <person name="Chicoki N."/>
            <person name="Fauchery L."/>
            <person name="Kohler A."/>
            <person name="Kuo A."/>
            <person name="Labutti K."/>
            <person name="Pangilinan J."/>
            <person name="Lipzen A."/>
            <person name="Riley R."/>
            <person name="Andreopoulos W."/>
            <person name="He G."/>
            <person name="Johnson J."/>
            <person name="Barry K.W."/>
            <person name="Grigoriev I.V."/>
            <person name="Nagy L."/>
            <person name="Hibbett D."/>
            <person name="Henrissat B."/>
            <person name="Matheny P.B."/>
            <person name="Labbe J."/>
            <person name="Martin F."/>
        </authorList>
    </citation>
    <scope>NUCLEOTIDE SEQUENCE</scope>
    <source>
        <strain evidence="1">FP105234-sp</strain>
    </source>
</reference>
<name>A0ACB8S7E3_9AGAM</name>
<comment type="caution">
    <text evidence="1">The sequence shown here is derived from an EMBL/GenBank/DDBJ whole genome shotgun (WGS) entry which is preliminary data.</text>
</comment>